<gene>
    <name evidence="2" type="ORF">KQ657_004097</name>
</gene>
<evidence type="ECO:0000313" key="3">
    <source>
        <dbReference type="Proteomes" id="UP000790833"/>
    </source>
</evidence>
<dbReference type="InterPro" id="IPR046450">
    <property type="entry name" value="PA_dom_sf"/>
</dbReference>
<dbReference type="InterPro" id="IPR036757">
    <property type="entry name" value="TFR-like_dimer_dom_sf"/>
</dbReference>
<sequence>MASRHRTTADVLHNLSVESELNAGRYRSDSVQSTTSSIWDDMSTVKSFVTERVFSRRFYWFCALGVMAIITLHLTFLPRSSWSRDFRRWHGLHLTRSDVRRSYLVVSGIGNMYKNNSNEEYLDAWLNNMTSLNGKHPTSINSNANPELSQFVYSQFKKFGFQTEQFDFEMPNPKIPTSLWIELINSQDGKLVYKSPLLERDYKTPAFNSFSGSGIINAPYVYVHHGHNEDYDTLKDAKIDVSGKIVIIKSLLSSNYTLSELVLIAQSRGAKGVVNFYDFTSVNNPSSESLLGGAISRNTLLEGDIWSSTQPSIISLPVSLDAIQPILETLVNYGGKNSKFQDWDYSPLQLKASFNLTLANSVTFESSDSKVGKGTNIVATMKGILNDGQVVIGSRRDSFASSNPLSGQVILFEILRNFKRLQQMGWKPLRTIKFVSWDASCNNVLGSQILSNGTAKGKSPSMFNTPTIGYVDIDGDAVTGSHFKVDSNPIFNHILKSDSLYVPIPRNSLQFKSLLELKTELDSENDDDDGGESFTTLYHYWKLQDNHTINNFLGQGISKSDAFVIQNHVNVPVIKVGFSNDPKRDLSTYIPNSNYFSYSWIVQRQMDDNLLLHGSLVRYIGLVMLSLTEHYVVDYKTSSYLNHAMDLYDIVVNHTSKTLQSWGDQEVKSYLISGSDIYSDLKSGTSPDTELKVVTFSQLVEQFEVLANHLKNQLVIFDDYNKGVEDGLMFDYPWYKYFKKLQHFAQLKVTNTKLLHLENSMKLTDLEWQYIGIKKPFYYHLLYGIPKFDILKPQLYFDTRNEMCGFPYIVDSIEEGDFELTVKWLVIVYKKLHYLDKKLA</sequence>
<dbReference type="GO" id="GO:0004180">
    <property type="term" value="F:carboxypeptidase activity"/>
    <property type="evidence" value="ECO:0007669"/>
    <property type="project" value="TreeGrafter"/>
</dbReference>
<name>A0A9P8AJN1_9ASCO</name>
<feature type="transmembrane region" description="Helical" evidence="1">
    <location>
        <begin position="58"/>
        <end position="77"/>
    </location>
</feature>
<dbReference type="SUPFAM" id="SSF52025">
    <property type="entry name" value="PA domain"/>
    <property type="match status" value="1"/>
</dbReference>
<keyword evidence="1" id="KW-0472">Membrane</keyword>
<keyword evidence="3" id="KW-1185">Reference proteome</keyword>
<evidence type="ECO:0008006" key="4">
    <source>
        <dbReference type="Google" id="ProtNLM"/>
    </source>
</evidence>
<keyword evidence="1" id="KW-1133">Transmembrane helix</keyword>
<keyword evidence="1" id="KW-0812">Transmembrane</keyword>
<dbReference type="Gene3D" id="3.50.30.30">
    <property type="match status" value="1"/>
</dbReference>
<dbReference type="PANTHER" id="PTHR10404:SF46">
    <property type="entry name" value="VACUOLAR PROTEIN SORTING-ASSOCIATED PROTEIN 70"/>
    <property type="match status" value="1"/>
</dbReference>
<dbReference type="AlphaFoldDB" id="A0A9P8AJN1"/>
<dbReference type="SUPFAM" id="SSF47672">
    <property type="entry name" value="Transferrin receptor-like dimerisation domain"/>
    <property type="match status" value="1"/>
</dbReference>
<proteinExistence type="predicted"/>
<dbReference type="GeneID" id="66117471"/>
<dbReference type="InterPro" id="IPR039373">
    <property type="entry name" value="Peptidase_M28B"/>
</dbReference>
<dbReference type="PANTHER" id="PTHR10404">
    <property type="entry name" value="N-ACETYLATED-ALPHA-LINKED ACIDIC DIPEPTIDASE"/>
    <property type="match status" value="1"/>
</dbReference>
<dbReference type="Gene3D" id="3.40.630.10">
    <property type="entry name" value="Zn peptidases"/>
    <property type="match status" value="1"/>
</dbReference>
<accession>A0A9P8AJN1</accession>
<protein>
    <recommendedName>
        <fullName evidence="4">Peptide hydrolase</fullName>
    </recommendedName>
</protein>
<evidence type="ECO:0000313" key="2">
    <source>
        <dbReference type="EMBL" id="KAG7194985.1"/>
    </source>
</evidence>
<dbReference type="Proteomes" id="UP000790833">
    <property type="component" value="Unassembled WGS sequence"/>
</dbReference>
<dbReference type="SUPFAM" id="SSF53187">
    <property type="entry name" value="Zn-dependent exopeptidases"/>
    <property type="match status" value="1"/>
</dbReference>
<comment type="caution">
    <text evidence="2">The sequence shown here is derived from an EMBL/GenBank/DDBJ whole genome shotgun (WGS) entry which is preliminary data.</text>
</comment>
<dbReference type="RefSeq" id="XP_043050532.1">
    <property type="nucleotide sequence ID" value="XM_043194781.1"/>
</dbReference>
<reference evidence="2" key="1">
    <citation type="submission" date="2021-03" db="EMBL/GenBank/DDBJ databases">
        <authorList>
            <person name="Palmer J.M."/>
        </authorList>
    </citation>
    <scope>NUCLEOTIDE SEQUENCE</scope>
    <source>
        <strain evidence="2">ARV_011</strain>
    </source>
</reference>
<organism evidence="2 3">
    <name type="scientific">Scheffersomyces spartinae</name>
    <dbReference type="NCBI Taxonomy" id="45513"/>
    <lineage>
        <taxon>Eukaryota</taxon>
        <taxon>Fungi</taxon>
        <taxon>Dikarya</taxon>
        <taxon>Ascomycota</taxon>
        <taxon>Saccharomycotina</taxon>
        <taxon>Pichiomycetes</taxon>
        <taxon>Debaryomycetaceae</taxon>
        <taxon>Scheffersomyces</taxon>
    </lineage>
</organism>
<dbReference type="OrthoDB" id="5841748at2759"/>
<evidence type="ECO:0000256" key="1">
    <source>
        <dbReference type="SAM" id="Phobius"/>
    </source>
</evidence>
<dbReference type="EMBL" id="JAHMUF010000005">
    <property type="protein sequence ID" value="KAG7194985.1"/>
    <property type="molecule type" value="Genomic_DNA"/>
</dbReference>